<organism evidence="2 3">
    <name type="scientific">Quillaja saponaria</name>
    <name type="common">Soap bark tree</name>
    <dbReference type="NCBI Taxonomy" id="32244"/>
    <lineage>
        <taxon>Eukaryota</taxon>
        <taxon>Viridiplantae</taxon>
        <taxon>Streptophyta</taxon>
        <taxon>Embryophyta</taxon>
        <taxon>Tracheophyta</taxon>
        <taxon>Spermatophyta</taxon>
        <taxon>Magnoliopsida</taxon>
        <taxon>eudicotyledons</taxon>
        <taxon>Gunneridae</taxon>
        <taxon>Pentapetalae</taxon>
        <taxon>rosids</taxon>
        <taxon>fabids</taxon>
        <taxon>Fabales</taxon>
        <taxon>Quillajaceae</taxon>
        <taxon>Quillaja</taxon>
    </lineage>
</organism>
<gene>
    <name evidence="2" type="ORF">O6P43_002432</name>
</gene>
<evidence type="ECO:0000313" key="2">
    <source>
        <dbReference type="EMBL" id="KAJ7978983.1"/>
    </source>
</evidence>
<keyword evidence="3" id="KW-1185">Reference proteome</keyword>
<name>A0AAD7VKG1_QUISA</name>
<dbReference type="Proteomes" id="UP001163823">
    <property type="component" value="Chromosome 2"/>
</dbReference>
<proteinExistence type="predicted"/>
<sequence>MHIFAMFVKSKSLTPFPYILPSQNQASRQRAHAGRKDEVGRNTPLLQSSSPPKVRNFFPFLHSPSSCCYGNKGLY</sequence>
<dbReference type="AlphaFoldDB" id="A0AAD7VKG1"/>
<comment type="caution">
    <text evidence="2">The sequence shown here is derived from an EMBL/GenBank/DDBJ whole genome shotgun (WGS) entry which is preliminary data.</text>
</comment>
<reference evidence="2" key="1">
    <citation type="journal article" date="2023" name="Science">
        <title>Elucidation of the pathway for biosynthesis of saponin adjuvants from the soapbark tree.</title>
        <authorList>
            <person name="Reed J."/>
            <person name="Orme A."/>
            <person name="El-Demerdash A."/>
            <person name="Owen C."/>
            <person name="Martin L.B.B."/>
            <person name="Misra R.C."/>
            <person name="Kikuchi S."/>
            <person name="Rejzek M."/>
            <person name="Martin A.C."/>
            <person name="Harkess A."/>
            <person name="Leebens-Mack J."/>
            <person name="Louveau T."/>
            <person name="Stephenson M.J."/>
            <person name="Osbourn A."/>
        </authorList>
    </citation>
    <scope>NUCLEOTIDE SEQUENCE</scope>
    <source>
        <strain evidence="2">S10</strain>
    </source>
</reference>
<evidence type="ECO:0000313" key="3">
    <source>
        <dbReference type="Proteomes" id="UP001163823"/>
    </source>
</evidence>
<feature type="region of interest" description="Disordered" evidence="1">
    <location>
        <begin position="24"/>
        <end position="50"/>
    </location>
</feature>
<accession>A0AAD7VKG1</accession>
<dbReference type="KEGG" id="qsa:O6P43_002432"/>
<dbReference type="EMBL" id="JARAOO010000002">
    <property type="protein sequence ID" value="KAJ7978983.1"/>
    <property type="molecule type" value="Genomic_DNA"/>
</dbReference>
<evidence type="ECO:0000256" key="1">
    <source>
        <dbReference type="SAM" id="MobiDB-lite"/>
    </source>
</evidence>
<protein>
    <submittedName>
        <fullName evidence="2">Uncharacterized protein</fullName>
    </submittedName>
</protein>